<reference evidence="8 9" key="1">
    <citation type="submission" date="2023-10" db="EMBL/GenBank/DDBJ databases">
        <authorList>
            <person name="Botero Cardona J."/>
        </authorList>
    </citation>
    <scope>NUCLEOTIDE SEQUENCE [LARGE SCALE GENOMIC DNA]</scope>
    <source>
        <strain evidence="8 9">R-54839</strain>
    </source>
</reference>
<feature type="domain" description="Major facilitator superfamily (MFS) profile" evidence="7">
    <location>
        <begin position="23"/>
        <end position="411"/>
    </location>
</feature>
<dbReference type="PROSITE" id="PS50850">
    <property type="entry name" value="MFS"/>
    <property type="match status" value="1"/>
</dbReference>
<proteinExistence type="predicted"/>
<feature type="transmembrane region" description="Helical" evidence="6">
    <location>
        <begin position="57"/>
        <end position="77"/>
    </location>
</feature>
<gene>
    <name evidence="8" type="ORF">R54839_PPFHFPJH_01508</name>
</gene>
<evidence type="ECO:0000256" key="5">
    <source>
        <dbReference type="ARBA" id="ARBA00023136"/>
    </source>
</evidence>
<name>A0ABM9N131_9LACO</name>
<evidence type="ECO:0000313" key="9">
    <source>
        <dbReference type="Proteomes" id="UP001314261"/>
    </source>
</evidence>
<feature type="transmembrane region" description="Helical" evidence="6">
    <location>
        <begin position="89"/>
        <end position="107"/>
    </location>
</feature>
<dbReference type="RefSeq" id="WP_338346410.1">
    <property type="nucleotide sequence ID" value="NZ_CAUZLR010000011.1"/>
</dbReference>
<comment type="subcellular location">
    <subcellularLocation>
        <location evidence="1">Cell membrane</location>
        <topology evidence="1">Multi-pass membrane protein</topology>
    </subcellularLocation>
</comment>
<dbReference type="InterPro" id="IPR036259">
    <property type="entry name" value="MFS_trans_sf"/>
</dbReference>
<feature type="transmembrane region" description="Helical" evidence="6">
    <location>
        <begin position="270"/>
        <end position="287"/>
    </location>
</feature>
<dbReference type="SUPFAM" id="SSF103473">
    <property type="entry name" value="MFS general substrate transporter"/>
    <property type="match status" value="1"/>
</dbReference>
<keyword evidence="2" id="KW-0813">Transport</keyword>
<dbReference type="InterPro" id="IPR020846">
    <property type="entry name" value="MFS_dom"/>
</dbReference>
<evidence type="ECO:0000256" key="1">
    <source>
        <dbReference type="ARBA" id="ARBA00004651"/>
    </source>
</evidence>
<dbReference type="EMBL" id="CAUZLR010000011">
    <property type="protein sequence ID" value="CAK1253226.1"/>
    <property type="molecule type" value="Genomic_DNA"/>
</dbReference>
<evidence type="ECO:0000256" key="4">
    <source>
        <dbReference type="ARBA" id="ARBA00022989"/>
    </source>
</evidence>
<feature type="transmembrane region" description="Helical" evidence="6">
    <location>
        <begin position="385"/>
        <end position="410"/>
    </location>
</feature>
<evidence type="ECO:0000256" key="2">
    <source>
        <dbReference type="ARBA" id="ARBA00022448"/>
    </source>
</evidence>
<feature type="transmembrane region" description="Helical" evidence="6">
    <location>
        <begin position="113"/>
        <end position="135"/>
    </location>
</feature>
<keyword evidence="4 6" id="KW-1133">Transmembrane helix</keyword>
<dbReference type="PANTHER" id="PTHR23508">
    <property type="entry name" value="CARBOXYLIC ACID TRANSPORTER PROTEIN HOMOLOG"/>
    <property type="match status" value="1"/>
</dbReference>
<keyword evidence="3 6" id="KW-0812">Transmembrane</keyword>
<dbReference type="Pfam" id="PF07690">
    <property type="entry name" value="MFS_1"/>
    <property type="match status" value="1"/>
</dbReference>
<sequence length="445" mass="48639">MTKTAHDAEAIHYKDFTKQQKVTMLSTTAGFSLEHMDHSLIPIATTAIVASLGVTQAAAGLITTFAMTGTLLGGLFFGMLADKIGRARIFNWTIFVVAFATAALYFADNIYEIYFLKFIAGFGTAAEYGAGVTLIAESFAGKKIGRLTSLAHIGGQTGTILAAIASAVILPKYGWNALCLFGLLPIAFAFFVRRNLKDSAEFEEARRKRDLEKKQQQLPIIEVFKTPALAYQTTALVLMMMVQIGGYYGILTWLPKTMQAHLGLPVGKSTLWTVAMVIGMSLGMYFFGSFLDKFGPRKAFGLFLSFSALALYLPTFANNALSLLIIMLIVGFFSNGMYAGFGVIVSRLYPAEARVTANSVVSSGGKFLGGFFPAIVGVLMDKFSFTYVLLFFTLSYLFSLIIMLPFQLCAGKTFNSKFKKSSCGVTFLVRAIFLPFRFLKKGRVL</sequence>
<organism evidence="8 9">
    <name type="scientific">Fructobacillus fructosus</name>
    <dbReference type="NCBI Taxonomy" id="1631"/>
    <lineage>
        <taxon>Bacteria</taxon>
        <taxon>Bacillati</taxon>
        <taxon>Bacillota</taxon>
        <taxon>Bacilli</taxon>
        <taxon>Lactobacillales</taxon>
        <taxon>Lactobacillaceae</taxon>
        <taxon>Fructobacillus</taxon>
    </lineage>
</organism>
<accession>A0ABM9N131</accession>
<evidence type="ECO:0000256" key="3">
    <source>
        <dbReference type="ARBA" id="ARBA00022692"/>
    </source>
</evidence>
<feature type="transmembrane region" description="Helical" evidence="6">
    <location>
        <begin position="299"/>
        <end position="317"/>
    </location>
</feature>
<evidence type="ECO:0000313" key="8">
    <source>
        <dbReference type="EMBL" id="CAK1253226.1"/>
    </source>
</evidence>
<feature type="transmembrane region" description="Helical" evidence="6">
    <location>
        <begin position="357"/>
        <end position="379"/>
    </location>
</feature>
<dbReference type="PANTHER" id="PTHR23508:SF10">
    <property type="entry name" value="CARBOXYLIC ACID TRANSPORTER PROTEIN HOMOLOG"/>
    <property type="match status" value="1"/>
</dbReference>
<keyword evidence="5 6" id="KW-0472">Membrane</keyword>
<dbReference type="Proteomes" id="UP001314261">
    <property type="component" value="Unassembled WGS sequence"/>
</dbReference>
<keyword evidence="9" id="KW-1185">Reference proteome</keyword>
<feature type="transmembrane region" description="Helical" evidence="6">
    <location>
        <begin position="323"/>
        <end position="345"/>
    </location>
</feature>
<evidence type="ECO:0000259" key="7">
    <source>
        <dbReference type="PROSITE" id="PS50850"/>
    </source>
</evidence>
<comment type="caution">
    <text evidence="8">The sequence shown here is derived from an EMBL/GenBank/DDBJ whole genome shotgun (WGS) entry which is preliminary data.</text>
</comment>
<protein>
    <submittedName>
        <fullName evidence="8">MFS family (AraJ)</fullName>
    </submittedName>
</protein>
<dbReference type="InterPro" id="IPR011701">
    <property type="entry name" value="MFS"/>
</dbReference>
<dbReference type="Gene3D" id="1.20.1250.20">
    <property type="entry name" value="MFS general substrate transporter like domains"/>
    <property type="match status" value="1"/>
</dbReference>
<feature type="transmembrane region" description="Helical" evidence="6">
    <location>
        <begin position="229"/>
        <end position="250"/>
    </location>
</feature>
<feature type="transmembrane region" description="Helical" evidence="6">
    <location>
        <begin position="175"/>
        <end position="192"/>
    </location>
</feature>
<evidence type="ECO:0000256" key="6">
    <source>
        <dbReference type="SAM" id="Phobius"/>
    </source>
</evidence>
<feature type="transmembrane region" description="Helical" evidence="6">
    <location>
        <begin position="147"/>
        <end position="169"/>
    </location>
</feature>